<keyword evidence="1 6" id="KW-0808">Transferase</keyword>
<dbReference type="PANTHER" id="PTHR43289:SF6">
    <property type="entry name" value="SERINE_THREONINE-PROTEIN KINASE NEKL-3"/>
    <property type="match status" value="1"/>
</dbReference>
<dbReference type="CDD" id="cd14014">
    <property type="entry name" value="STKc_PknB_like"/>
    <property type="match status" value="1"/>
</dbReference>
<dbReference type="Pfam" id="PF00069">
    <property type="entry name" value="Pkinase"/>
    <property type="match status" value="1"/>
</dbReference>
<keyword evidence="3 6" id="KW-0418">Kinase</keyword>
<dbReference type="InterPro" id="IPR011009">
    <property type="entry name" value="Kinase-like_dom_sf"/>
</dbReference>
<dbReference type="SUPFAM" id="SSF56112">
    <property type="entry name" value="Protein kinase-like (PK-like)"/>
    <property type="match status" value="1"/>
</dbReference>
<keyword evidence="2" id="KW-0547">Nucleotide-binding</keyword>
<gene>
    <name evidence="6" type="primary">prkC_4</name>
    <name evidence="6" type="ORF">Poly51_05000</name>
</gene>
<dbReference type="SMART" id="SM00220">
    <property type="entry name" value="S_TKc"/>
    <property type="match status" value="1"/>
</dbReference>
<dbReference type="AlphaFoldDB" id="A0A5C6FH80"/>
<dbReference type="RefSeq" id="WP_186775291.1">
    <property type="nucleotide sequence ID" value="NZ_SJPW01000001.1"/>
</dbReference>
<evidence type="ECO:0000313" key="7">
    <source>
        <dbReference type="Proteomes" id="UP000318288"/>
    </source>
</evidence>
<evidence type="ECO:0000313" key="6">
    <source>
        <dbReference type="EMBL" id="TWU60225.1"/>
    </source>
</evidence>
<evidence type="ECO:0000256" key="4">
    <source>
        <dbReference type="ARBA" id="ARBA00022840"/>
    </source>
</evidence>
<dbReference type="Proteomes" id="UP000318288">
    <property type="component" value="Unassembled WGS sequence"/>
</dbReference>
<dbReference type="EMBL" id="SJPW01000001">
    <property type="protein sequence ID" value="TWU60225.1"/>
    <property type="molecule type" value="Genomic_DNA"/>
</dbReference>
<dbReference type="PROSITE" id="PS50011">
    <property type="entry name" value="PROTEIN_KINASE_DOM"/>
    <property type="match status" value="1"/>
</dbReference>
<keyword evidence="7" id="KW-1185">Reference proteome</keyword>
<dbReference type="Gene3D" id="1.10.510.10">
    <property type="entry name" value="Transferase(Phosphotransferase) domain 1"/>
    <property type="match status" value="1"/>
</dbReference>
<evidence type="ECO:0000256" key="3">
    <source>
        <dbReference type="ARBA" id="ARBA00022777"/>
    </source>
</evidence>
<proteinExistence type="predicted"/>
<protein>
    <submittedName>
        <fullName evidence="6">Serine/threonine-protein kinase PrkC</fullName>
        <ecNumber evidence="6">2.7.11.1</ecNumber>
    </submittedName>
</protein>
<feature type="domain" description="Protein kinase" evidence="5">
    <location>
        <begin position="78"/>
        <end position="351"/>
    </location>
</feature>
<keyword evidence="4" id="KW-0067">ATP-binding</keyword>
<dbReference type="SUPFAM" id="SSF48452">
    <property type="entry name" value="TPR-like"/>
    <property type="match status" value="1"/>
</dbReference>
<dbReference type="Gene3D" id="3.30.200.20">
    <property type="entry name" value="Phosphorylase Kinase, domain 1"/>
    <property type="match status" value="1"/>
</dbReference>
<dbReference type="PANTHER" id="PTHR43289">
    <property type="entry name" value="MITOGEN-ACTIVATED PROTEIN KINASE KINASE KINASE 20-RELATED"/>
    <property type="match status" value="1"/>
</dbReference>
<organism evidence="6 7">
    <name type="scientific">Rubripirellula tenax</name>
    <dbReference type="NCBI Taxonomy" id="2528015"/>
    <lineage>
        <taxon>Bacteria</taxon>
        <taxon>Pseudomonadati</taxon>
        <taxon>Planctomycetota</taxon>
        <taxon>Planctomycetia</taxon>
        <taxon>Pirellulales</taxon>
        <taxon>Pirellulaceae</taxon>
        <taxon>Rubripirellula</taxon>
    </lineage>
</organism>
<name>A0A5C6FH80_9BACT</name>
<evidence type="ECO:0000259" key="5">
    <source>
        <dbReference type="PROSITE" id="PS50011"/>
    </source>
</evidence>
<evidence type="ECO:0000256" key="2">
    <source>
        <dbReference type="ARBA" id="ARBA00022741"/>
    </source>
</evidence>
<reference evidence="6 7" key="1">
    <citation type="submission" date="2019-02" db="EMBL/GenBank/DDBJ databases">
        <title>Deep-cultivation of Planctomycetes and their phenomic and genomic characterization uncovers novel biology.</title>
        <authorList>
            <person name="Wiegand S."/>
            <person name="Jogler M."/>
            <person name="Boedeker C."/>
            <person name="Pinto D."/>
            <person name="Vollmers J."/>
            <person name="Rivas-Marin E."/>
            <person name="Kohn T."/>
            <person name="Peeters S.H."/>
            <person name="Heuer A."/>
            <person name="Rast P."/>
            <person name="Oberbeckmann S."/>
            <person name="Bunk B."/>
            <person name="Jeske O."/>
            <person name="Meyerdierks A."/>
            <person name="Storesund J.E."/>
            <person name="Kallscheuer N."/>
            <person name="Luecker S."/>
            <person name="Lage O.M."/>
            <person name="Pohl T."/>
            <person name="Merkel B.J."/>
            <person name="Hornburger P."/>
            <person name="Mueller R.-W."/>
            <person name="Bruemmer F."/>
            <person name="Labrenz M."/>
            <person name="Spormann A.M."/>
            <person name="Op Den Camp H."/>
            <person name="Overmann J."/>
            <person name="Amann R."/>
            <person name="Jetten M.S.M."/>
            <person name="Mascher T."/>
            <person name="Medema M.H."/>
            <person name="Devos D.P."/>
            <person name="Kaster A.-K."/>
            <person name="Ovreas L."/>
            <person name="Rohde M."/>
            <person name="Galperin M.Y."/>
            <person name="Jogler C."/>
        </authorList>
    </citation>
    <scope>NUCLEOTIDE SEQUENCE [LARGE SCALE GENOMIC DNA]</scope>
    <source>
        <strain evidence="6 7">Poly51</strain>
    </source>
</reference>
<dbReference type="GO" id="GO:0005524">
    <property type="term" value="F:ATP binding"/>
    <property type="evidence" value="ECO:0007669"/>
    <property type="project" value="UniProtKB-KW"/>
</dbReference>
<sequence length="810" mass="88683">MLCDMMHPTNDDLKAFSTGQLPAVEIATLEDHIRECESCCETLLAMSDDDSFAVLLQRSSVDDEHRHGRDDLQNNPRYEIAELIARGGMGDVFKAKHRVMDRIVALKIIKPELMRRPEVIQRFHREVKTAAQLSHRNIVTAYDADQFGDVHFLVMEYVDGINLAQRVRRDGAMPVAQACDAIGQAAAGLQHAHDQGMVHRDIKPHNLMQTPDGSVKVLDFGLASLVSETMMASAEQGSTDSKLTSAGTLMGTPDFIAPEQAADARQADIRSDIYSLGATLHYLLVGRPPFDAGSVADRIKDHAETQPAVVSELRPDVPMGLSDVISRMMAKDPDDRFQTPCEVEAAILPFTQPTAARVGHGRRPPIKWIALAMAAFACLAAGVIYVKTDKGTLKIDALDDGVEVTISKAIDGDGHRYVKVLAVDTVTGTEVQRLRSGDYEVSLGEASSKFELTPTGFTLRRGKEVVVKVTRKTETASDPTKAEPEDIDEVLSMPIPSSALLTLTSEGRRLTPDQIAAMETKAQTEGPEQLESKLRLLGYYQSKNIMNKELRKPHANLMAELVDRYPESMSRTIAHMHASIDPVGYMQVKQVWLKQTKDHPKNATILGNAAAFFLLSERDEAEALFKRAKALAPEEAQYAEQLGNLYLLSQYGKSKKQTQKDAAAALVEFETAMKLSASDRNSRVYAAKAAYVAGNTAKATQYAEQLIATDDENSKHQGHTILGNLAIADGKTKIACEHLLASGRVTGAPNLNSFGPSMKLADALLRAGETKVVLEYLELCGKFWKNPQLDQWIATIKGGGAPDFGRSMNH</sequence>
<dbReference type="InterPro" id="IPR000719">
    <property type="entry name" value="Prot_kinase_dom"/>
</dbReference>
<dbReference type="InterPro" id="IPR011990">
    <property type="entry name" value="TPR-like_helical_dom_sf"/>
</dbReference>
<dbReference type="EC" id="2.7.11.1" evidence="6"/>
<dbReference type="GO" id="GO:0004674">
    <property type="term" value="F:protein serine/threonine kinase activity"/>
    <property type="evidence" value="ECO:0007669"/>
    <property type="project" value="UniProtKB-EC"/>
</dbReference>
<accession>A0A5C6FH80</accession>
<dbReference type="Gene3D" id="1.25.40.10">
    <property type="entry name" value="Tetratricopeptide repeat domain"/>
    <property type="match status" value="1"/>
</dbReference>
<evidence type="ECO:0000256" key="1">
    <source>
        <dbReference type="ARBA" id="ARBA00022679"/>
    </source>
</evidence>
<comment type="caution">
    <text evidence="6">The sequence shown here is derived from an EMBL/GenBank/DDBJ whole genome shotgun (WGS) entry which is preliminary data.</text>
</comment>